<evidence type="ECO:0000256" key="2">
    <source>
        <dbReference type="ARBA" id="ARBA00022679"/>
    </source>
</evidence>
<sequence length="125" mass="14065">MIYGIGTDIVEISRIKNMKSLNSFAEKILSEDELKISSDFNNEKYIKYLAKQFAGKEAIAKAFGTGIRKPIYFSEIEILRDELGKPYLNAKKTIKKALLDLGISKTHVSLADENDYAIAFAILEI</sequence>
<dbReference type="Proteomes" id="UP000711391">
    <property type="component" value="Unassembled WGS sequence"/>
</dbReference>
<comment type="similarity">
    <text evidence="8">Belongs to the P-Pant transferase superfamily. AcpS family.</text>
</comment>
<keyword evidence="6 8" id="KW-0443">Lipid metabolism</keyword>
<dbReference type="GO" id="GO:0000287">
    <property type="term" value="F:magnesium ion binding"/>
    <property type="evidence" value="ECO:0007669"/>
    <property type="project" value="UniProtKB-UniRule"/>
</dbReference>
<comment type="subcellular location">
    <subcellularLocation>
        <location evidence="8">Cytoplasm</location>
    </subcellularLocation>
</comment>
<feature type="binding site" evidence="8">
    <location>
        <position position="8"/>
    </location>
    <ligand>
        <name>Mg(2+)</name>
        <dbReference type="ChEBI" id="CHEBI:18420"/>
    </ligand>
</feature>
<evidence type="ECO:0000256" key="7">
    <source>
        <dbReference type="ARBA" id="ARBA00023160"/>
    </source>
</evidence>
<name>A0A937LHB4_9GAMM</name>
<proteinExistence type="inferred from homology"/>
<keyword evidence="7 8" id="KW-0275">Fatty acid biosynthesis</keyword>
<dbReference type="NCBIfam" id="TIGR00556">
    <property type="entry name" value="pantethn_trn"/>
    <property type="match status" value="1"/>
</dbReference>
<protein>
    <recommendedName>
        <fullName evidence="8">Holo-[acyl-carrier-protein] synthase</fullName>
        <shortName evidence="8">Holo-ACP synthase</shortName>
        <ecNumber evidence="8">2.7.8.7</ecNumber>
    </recommendedName>
    <alternativeName>
        <fullName evidence="8">4'-phosphopantetheinyl transferase AcpS</fullName>
    </alternativeName>
</protein>
<evidence type="ECO:0000259" key="9">
    <source>
        <dbReference type="Pfam" id="PF01648"/>
    </source>
</evidence>
<evidence type="ECO:0000313" key="10">
    <source>
        <dbReference type="EMBL" id="MBL6818482.1"/>
    </source>
</evidence>
<dbReference type="InterPro" id="IPR037143">
    <property type="entry name" value="4-PPantetheinyl_Trfase_dom_sf"/>
</dbReference>
<dbReference type="EC" id="2.7.8.7" evidence="8"/>
<keyword evidence="4 8" id="KW-0276">Fatty acid metabolism</keyword>
<feature type="binding site" evidence="8">
    <location>
        <position position="57"/>
    </location>
    <ligand>
        <name>Mg(2+)</name>
        <dbReference type="ChEBI" id="CHEBI:18420"/>
    </ligand>
</feature>
<keyword evidence="8" id="KW-0963">Cytoplasm</keyword>
<dbReference type="GO" id="GO:0008897">
    <property type="term" value="F:holo-[acyl-carrier-protein] synthase activity"/>
    <property type="evidence" value="ECO:0007669"/>
    <property type="project" value="UniProtKB-UniRule"/>
</dbReference>
<evidence type="ECO:0000313" key="11">
    <source>
        <dbReference type="Proteomes" id="UP000711391"/>
    </source>
</evidence>
<dbReference type="InterPro" id="IPR002582">
    <property type="entry name" value="ACPS"/>
</dbReference>
<dbReference type="EMBL" id="JADHQD010000020">
    <property type="protein sequence ID" value="MBL6818482.1"/>
    <property type="molecule type" value="Genomic_DNA"/>
</dbReference>
<keyword evidence="1 8" id="KW-0444">Lipid biosynthesis</keyword>
<dbReference type="GO" id="GO:0005737">
    <property type="term" value="C:cytoplasm"/>
    <property type="evidence" value="ECO:0007669"/>
    <property type="project" value="UniProtKB-SubCell"/>
</dbReference>
<dbReference type="HAMAP" id="MF_00101">
    <property type="entry name" value="AcpS"/>
    <property type="match status" value="1"/>
</dbReference>
<evidence type="ECO:0000256" key="1">
    <source>
        <dbReference type="ARBA" id="ARBA00022516"/>
    </source>
</evidence>
<gene>
    <name evidence="8" type="primary">acpS</name>
    <name evidence="10" type="ORF">ISQ64_03660</name>
</gene>
<comment type="caution">
    <text evidence="10">The sequence shown here is derived from an EMBL/GenBank/DDBJ whole genome shotgun (WGS) entry which is preliminary data.</text>
</comment>
<comment type="cofactor">
    <cofactor evidence="8">
        <name>Mg(2+)</name>
        <dbReference type="ChEBI" id="CHEBI:18420"/>
    </cofactor>
</comment>
<dbReference type="Gene3D" id="3.90.470.20">
    <property type="entry name" value="4'-phosphopantetheinyl transferase domain"/>
    <property type="match status" value="1"/>
</dbReference>
<evidence type="ECO:0000256" key="5">
    <source>
        <dbReference type="ARBA" id="ARBA00022842"/>
    </source>
</evidence>
<dbReference type="AlphaFoldDB" id="A0A937LHB4"/>
<accession>A0A937LHB4</accession>
<dbReference type="Pfam" id="PF01648">
    <property type="entry name" value="ACPS"/>
    <property type="match status" value="1"/>
</dbReference>
<keyword evidence="2 8" id="KW-0808">Transferase</keyword>
<organism evidence="10 11">
    <name type="scientific">SAR86 cluster bacterium</name>
    <dbReference type="NCBI Taxonomy" id="2030880"/>
    <lineage>
        <taxon>Bacteria</taxon>
        <taxon>Pseudomonadati</taxon>
        <taxon>Pseudomonadota</taxon>
        <taxon>Gammaproteobacteria</taxon>
        <taxon>SAR86 cluster</taxon>
    </lineage>
</organism>
<evidence type="ECO:0000256" key="6">
    <source>
        <dbReference type="ARBA" id="ARBA00023098"/>
    </source>
</evidence>
<feature type="domain" description="4'-phosphopantetheinyl transferase" evidence="9">
    <location>
        <begin position="4"/>
        <end position="121"/>
    </location>
</feature>
<dbReference type="InterPro" id="IPR008278">
    <property type="entry name" value="4-PPantetheinyl_Trfase_dom"/>
</dbReference>
<dbReference type="GO" id="GO:0006633">
    <property type="term" value="P:fatty acid biosynthetic process"/>
    <property type="evidence" value="ECO:0007669"/>
    <property type="project" value="UniProtKB-UniRule"/>
</dbReference>
<comment type="catalytic activity">
    <reaction evidence="8">
        <text>apo-[ACP] + CoA = holo-[ACP] + adenosine 3',5'-bisphosphate + H(+)</text>
        <dbReference type="Rhea" id="RHEA:12068"/>
        <dbReference type="Rhea" id="RHEA-COMP:9685"/>
        <dbReference type="Rhea" id="RHEA-COMP:9690"/>
        <dbReference type="ChEBI" id="CHEBI:15378"/>
        <dbReference type="ChEBI" id="CHEBI:29999"/>
        <dbReference type="ChEBI" id="CHEBI:57287"/>
        <dbReference type="ChEBI" id="CHEBI:58343"/>
        <dbReference type="ChEBI" id="CHEBI:64479"/>
        <dbReference type="EC" id="2.7.8.7"/>
    </reaction>
</comment>
<evidence type="ECO:0000256" key="8">
    <source>
        <dbReference type="HAMAP-Rule" id="MF_00101"/>
    </source>
</evidence>
<dbReference type="NCBIfam" id="TIGR00516">
    <property type="entry name" value="acpS"/>
    <property type="match status" value="1"/>
</dbReference>
<keyword evidence="5 8" id="KW-0460">Magnesium</keyword>
<evidence type="ECO:0000256" key="3">
    <source>
        <dbReference type="ARBA" id="ARBA00022723"/>
    </source>
</evidence>
<comment type="function">
    <text evidence="8">Transfers the 4'-phosphopantetheine moiety from coenzyme A to a Ser of acyl-carrier-protein.</text>
</comment>
<dbReference type="InterPro" id="IPR004568">
    <property type="entry name" value="Ppantetheine-prot_Trfase_dom"/>
</dbReference>
<reference evidence="10" key="1">
    <citation type="submission" date="2020-10" db="EMBL/GenBank/DDBJ databases">
        <title>Microbiome of the Black Sea water column analyzed by genome centric metagenomics.</title>
        <authorList>
            <person name="Cabello-Yeves P.J."/>
            <person name="Callieri C."/>
            <person name="Picazo A."/>
            <person name="Mehrshad M."/>
            <person name="Haro-Moreno J.M."/>
            <person name="Roda-Garcia J."/>
            <person name="Dzembekova N."/>
            <person name="Slabakova V."/>
            <person name="Slabakova N."/>
            <person name="Moncheva S."/>
            <person name="Rodriguez-Valera F."/>
        </authorList>
    </citation>
    <scope>NUCLEOTIDE SEQUENCE</scope>
    <source>
        <strain evidence="10">BS307-5m-G50</strain>
    </source>
</reference>
<keyword evidence="3 8" id="KW-0479">Metal-binding</keyword>
<evidence type="ECO:0000256" key="4">
    <source>
        <dbReference type="ARBA" id="ARBA00022832"/>
    </source>
</evidence>
<dbReference type="SUPFAM" id="SSF56214">
    <property type="entry name" value="4'-phosphopantetheinyl transferase"/>
    <property type="match status" value="1"/>
</dbReference>